<proteinExistence type="predicted"/>
<evidence type="ECO:0000256" key="1">
    <source>
        <dbReference type="ARBA" id="ARBA00022723"/>
    </source>
</evidence>
<dbReference type="GO" id="GO:0046872">
    <property type="term" value="F:metal ion binding"/>
    <property type="evidence" value="ECO:0007669"/>
    <property type="project" value="UniProtKB-KW"/>
</dbReference>
<evidence type="ECO:0000313" key="3">
    <source>
        <dbReference type="EMBL" id="OGY14124.1"/>
    </source>
</evidence>
<dbReference type="GO" id="GO:0016857">
    <property type="term" value="F:racemase and epimerase activity, acting on carbohydrates and derivatives"/>
    <property type="evidence" value="ECO:0007669"/>
    <property type="project" value="InterPro"/>
</dbReference>
<dbReference type="Pfam" id="PF00834">
    <property type="entry name" value="Ribul_P_3_epim"/>
    <property type="match status" value="1"/>
</dbReference>
<dbReference type="InterPro" id="IPR013785">
    <property type="entry name" value="Aldolase_TIM"/>
</dbReference>
<organism evidence="3 4">
    <name type="scientific">Candidatus Blackburnbacteria bacterium RIFCSPLOWO2_01_FULL_41_27</name>
    <dbReference type="NCBI Taxonomy" id="1797520"/>
    <lineage>
        <taxon>Bacteria</taxon>
        <taxon>Candidatus Blackburniibacteriota</taxon>
    </lineage>
</organism>
<accession>A0A1G1VFD1</accession>
<reference evidence="3 4" key="1">
    <citation type="journal article" date="2016" name="Nat. Commun.">
        <title>Thousands of microbial genomes shed light on interconnected biogeochemical processes in an aquifer system.</title>
        <authorList>
            <person name="Anantharaman K."/>
            <person name="Brown C.T."/>
            <person name="Hug L.A."/>
            <person name="Sharon I."/>
            <person name="Castelle C.J."/>
            <person name="Probst A.J."/>
            <person name="Thomas B.C."/>
            <person name="Singh A."/>
            <person name="Wilkins M.J."/>
            <person name="Karaoz U."/>
            <person name="Brodie E.L."/>
            <person name="Williams K.H."/>
            <person name="Hubbard S.S."/>
            <person name="Banfield J.F."/>
        </authorList>
    </citation>
    <scope>NUCLEOTIDE SEQUENCE [LARGE SCALE GENOMIC DNA]</scope>
</reference>
<keyword evidence="1" id="KW-0479">Metal-binding</keyword>
<dbReference type="GO" id="GO:0005975">
    <property type="term" value="P:carbohydrate metabolic process"/>
    <property type="evidence" value="ECO:0007669"/>
    <property type="project" value="InterPro"/>
</dbReference>
<dbReference type="InterPro" id="IPR000056">
    <property type="entry name" value="Ribul_P_3_epim-like"/>
</dbReference>
<protein>
    <recommendedName>
        <fullName evidence="5">Ribulose-phosphate 3-epimerase</fullName>
    </recommendedName>
</protein>
<dbReference type="Gene3D" id="3.20.20.70">
    <property type="entry name" value="Aldolase class I"/>
    <property type="match status" value="1"/>
</dbReference>
<dbReference type="NCBIfam" id="NF004076">
    <property type="entry name" value="PRK05581.1-4"/>
    <property type="match status" value="1"/>
</dbReference>
<dbReference type="EMBL" id="MHCD01000020">
    <property type="protein sequence ID" value="OGY14124.1"/>
    <property type="molecule type" value="Genomic_DNA"/>
</dbReference>
<keyword evidence="2" id="KW-0413">Isomerase</keyword>
<dbReference type="Proteomes" id="UP000177685">
    <property type="component" value="Unassembled WGS sequence"/>
</dbReference>
<comment type="caution">
    <text evidence="3">The sequence shown here is derived from an EMBL/GenBank/DDBJ whole genome shotgun (WGS) entry which is preliminary data.</text>
</comment>
<dbReference type="CDD" id="cd00429">
    <property type="entry name" value="RPE"/>
    <property type="match status" value="1"/>
</dbReference>
<dbReference type="AlphaFoldDB" id="A0A1G1VFD1"/>
<evidence type="ECO:0008006" key="5">
    <source>
        <dbReference type="Google" id="ProtNLM"/>
    </source>
</evidence>
<dbReference type="SUPFAM" id="SSF51366">
    <property type="entry name" value="Ribulose-phoshate binding barrel"/>
    <property type="match status" value="1"/>
</dbReference>
<name>A0A1G1VFD1_9BACT</name>
<dbReference type="PANTHER" id="PTHR11749">
    <property type="entry name" value="RIBULOSE-5-PHOSPHATE-3-EPIMERASE"/>
    <property type="match status" value="1"/>
</dbReference>
<evidence type="ECO:0000313" key="4">
    <source>
        <dbReference type="Proteomes" id="UP000177685"/>
    </source>
</evidence>
<gene>
    <name evidence="3" type="ORF">A3A58_00905</name>
</gene>
<dbReference type="InterPro" id="IPR011060">
    <property type="entry name" value="RibuloseP-bd_barrel"/>
</dbReference>
<sequence>MEIIPAILTNDPKELEEKIKLVAPLRSESFGGVKRIQIDIIDGVFAENKTIDLAAVGQIESVLEIDVHLMVKEPVDWVEKSVRAMGDRIIGQVEMMSNQAEFIGKVQETGHQVGLALDLDTPVSVLDETLFTLVDVILLMSVKAGFGGQKFSELAIEKIRELAEIREKDKTNFKICVDGGIEEENIKQIADTGADEVAVGSSLFNGSVEENMRKLQNAL</sequence>
<evidence type="ECO:0000256" key="2">
    <source>
        <dbReference type="ARBA" id="ARBA00023235"/>
    </source>
</evidence>